<keyword evidence="2" id="KW-1185">Reference proteome</keyword>
<proteinExistence type="predicted"/>
<reference evidence="2" key="1">
    <citation type="journal article" date="2019" name="Int. J. Syst. Evol. Microbiol.">
        <title>The Global Catalogue of Microorganisms (GCM) 10K type strain sequencing project: providing services to taxonomists for standard genome sequencing and annotation.</title>
        <authorList>
            <consortium name="The Broad Institute Genomics Platform"/>
            <consortium name="The Broad Institute Genome Sequencing Center for Infectious Disease"/>
            <person name="Wu L."/>
            <person name="Ma J."/>
        </authorList>
    </citation>
    <scope>NUCLEOTIDE SEQUENCE [LARGE SCALE GENOMIC DNA]</scope>
    <source>
        <strain evidence="2">JCM 17805</strain>
    </source>
</reference>
<comment type="caution">
    <text evidence="1">The sequence shown here is derived from an EMBL/GenBank/DDBJ whole genome shotgun (WGS) entry which is preliminary data.</text>
</comment>
<dbReference type="SUPFAM" id="SSF53474">
    <property type="entry name" value="alpha/beta-Hydrolases"/>
    <property type="match status" value="1"/>
</dbReference>
<protein>
    <recommendedName>
        <fullName evidence="3">Alpha/beta hydrolase</fullName>
    </recommendedName>
</protein>
<gene>
    <name evidence="1" type="ORF">GCM10023116_23670</name>
</gene>
<evidence type="ECO:0008006" key="3">
    <source>
        <dbReference type="Google" id="ProtNLM"/>
    </source>
</evidence>
<name>A0ABP8V3W5_9GAMM</name>
<dbReference type="Proteomes" id="UP001500604">
    <property type="component" value="Unassembled WGS sequence"/>
</dbReference>
<sequence length="199" mass="22162">MYGINTGEPSSQDEVFRPVILVHGDKANQGCWTQLGKALMKDGGGDVYTLNLPANLEDRPEALLDKIKEVAQKTPKGQPLCIDLVGHSRGVETIIEALSQLPENIYVNCCYLLGLPEDNINMHFDAFSKAKEKKNEIVQFHGRYDLLEDYNAFSPDANLDGSNDVHVAECGHMGLLSNRKVIKKIVEKRKQSLQQAKKI</sequence>
<dbReference type="EMBL" id="BAABFL010000360">
    <property type="protein sequence ID" value="GAA4650084.1"/>
    <property type="molecule type" value="Genomic_DNA"/>
</dbReference>
<dbReference type="InterPro" id="IPR029058">
    <property type="entry name" value="AB_hydrolase_fold"/>
</dbReference>
<organism evidence="1 2">
    <name type="scientific">Kistimonas scapharcae</name>
    <dbReference type="NCBI Taxonomy" id="1036133"/>
    <lineage>
        <taxon>Bacteria</taxon>
        <taxon>Pseudomonadati</taxon>
        <taxon>Pseudomonadota</taxon>
        <taxon>Gammaproteobacteria</taxon>
        <taxon>Oceanospirillales</taxon>
        <taxon>Endozoicomonadaceae</taxon>
        <taxon>Kistimonas</taxon>
    </lineage>
</organism>
<evidence type="ECO:0000313" key="2">
    <source>
        <dbReference type="Proteomes" id="UP001500604"/>
    </source>
</evidence>
<evidence type="ECO:0000313" key="1">
    <source>
        <dbReference type="EMBL" id="GAA4650084.1"/>
    </source>
</evidence>
<dbReference type="Gene3D" id="3.40.50.1820">
    <property type="entry name" value="alpha/beta hydrolase"/>
    <property type="match status" value="1"/>
</dbReference>
<accession>A0ABP8V3W5</accession>